<name>A0A2N7S6X8_9MICC</name>
<protein>
    <submittedName>
        <fullName evidence="3">6-phospho-3-hexuloisomerase</fullName>
    </submittedName>
</protein>
<dbReference type="Gene3D" id="3.40.50.10490">
    <property type="entry name" value="Glucose-6-phosphate isomerase like protein, domain 1"/>
    <property type="match status" value="1"/>
</dbReference>
<evidence type="ECO:0000259" key="2">
    <source>
        <dbReference type="PROSITE" id="PS51464"/>
    </source>
</evidence>
<organism evidence="3 4">
    <name type="scientific">Glutamicibacter arilaitensis</name>
    <dbReference type="NCBI Taxonomy" id="256701"/>
    <lineage>
        <taxon>Bacteria</taxon>
        <taxon>Bacillati</taxon>
        <taxon>Actinomycetota</taxon>
        <taxon>Actinomycetes</taxon>
        <taxon>Micrococcales</taxon>
        <taxon>Micrococcaceae</taxon>
        <taxon>Glutamicibacter</taxon>
    </lineage>
</organism>
<evidence type="ECO:0000313" key="3">
    <source>
        <dbReference type="EMBL" id="PMQ21903.1"/>
    </source>
</evidence>
<dbReference type="PANTHER" id="PTHR43443:SF1">
    <property type="entry name" value="3-HEXULOSE-6-PHOSPHATE ISOMERASE"/>
    <property type="match status" value="1"/>
</dbReference>
<dbReference type="Pfam" id="PF01380">
    <property type="entry name" value="SIS"/>
    <property type="match status" value="1"/>
</dbReference>
<dbReference type="EMBL" id="PNQX01000001">
    <property type="protein sequence ID" value="PMQ21903.1"/>
    <property type="molecule type" value="Genomic_DNA"/>
</dbReference>
<keyword evidence="3" id="KW-0413">Isomerase</keyword>
<dbReference type="PROSITE" id="PS51464">
    <property type="entry name" value="SIS"/>
    <property type="match status" value="1"/>
</dbReference>
<dbReference type="RefSeq" id="WP_102598318.1">
    <property type="nucleotide sequence ID" value="NZ_PNQX01000001.1"/>
</dbReference>
<dbReference type="InterPro" id="IPR046348">
    <property type="entry name" value="SIS_dom_sf"/>
</dbReference>
<dbReference type="SUPFAM" id="SSF53697">
    <property type="entry name" value="SIS domain"/>
    <property type="match status" value="1"/>
</dbReference>
<dbReference type="AlphaFoldDB" id="A0A2N7S6X8"/>
<comment type="similarity">
    <text evidence="1">Belongs to the SIS family. PHI subfamily.</text>
</comment>
<evidence type="ECO:0000256" key="1">
    <source>
        <dbReference type="ARBA" id="ARBA00009235"/>
    </source>
</evidence>
<dbReference type="PANTHER" id="PTHR43443">
    <property type="entry name" value="3-HEXULOSE-6-PHOSPHATE ISOMERASE"/>
    <property type="match status" value="1"/>
</dbReference>
<dbReference type="NCBIfam" id="TIGR03127">
    <property type="entry name" value="RuMP_HxlB"/>
    <property type="match status" value="1"/>
</dbReference>
<dbReference type="InterPro" id="IPR001347">
    <property type="entry name" value="SIS_dom"/>
</dbReference>
<dbReference type="InterPro" id="IPR017552">
    <property type="entry name" value="PHI/rmpB"/>
</dbReference>
<dbReference type="CDD" id="cd05005">
    <property type="entry name" value="SIS_PHI"/>
    <property type="match status" value="1"/>
</dbReference>
<dbReference type="GO" id="GO:1901135">
    <property type="term" value="P:carbohydrate derivative metabolic process"/>
    <property type="evidence" value="ECO:0007669"/>
    <property type="project" value="InterPro"/>
</dbReference>
<feature type="domain" description="SIS" evidence="2">
    <location>
        <begin position="43"/>
        <end position="185"/>
    </location>
</feature>
<comment type="caution">
    <text evidence="3">The sequence shown here is derived from an EMBL/GenBank/DDBJ whole genome shotgun (WGS) entry which is preliminary data.</text>
</comment>
<sequence>MNTMAEPLTEAISQQDVLDTMDLVHSEIEATVRGVKPRQVIELAAQLRAAPRVFVAGAGRSGLALRMAAMRLMHLGLAVHVAGDATTPAIAEGDLLLVASGSGTTAGVVQSVRTAQRVGARIAAITTDPSSPIGSAAHVLVEVPAAGKTDHGSSITRQYSGSLFEQALFLITEIVFHTLWSADDATAQQLWQRHANLE</sequence>
<accession>A0A2N7S6X8</accession>
<dbReference type="GO" id="GO:0097367">
    <property type="term" value="F:carbohydrate derivative binding"/>
    <property type="evidence" value="ECO:0007669"/>
    <property type="project" value="InterPro"/>
</dbReference>
<gene>
    <name evidence="3" type="primary">hxlB</name>
    <name evidence="3" type="ORF">CIK84_10425</name>
</gene>
<dbReference type="Proteomes" id="UP000235739">
    <property type="component" value="Unassembled WGS sequence"/>
</dbReference>
<evidence type="ECO:0000313" key="4">
    <source>
        <dbReference type="Proteomes" id="UP000235739"/>
    </source>
</evidence>
<reference evidence="3 4" key="1">
    <citation type="journal article" date="2017" name="Elife">
        <title>Extensive horizontal gene transfer in cheese-associated bacteria.</title>
        <authorList>
            <person name="Bonham K.S."/>
            <person name="Wolfe B.E."/>
            <person name="Dutton R.J."/>
        </authorList>
    </citation>
    <scope>NUCLEOTIDE SEQUENCE [LARGE SCALE GENOMIC DNA]</scope>
    <source>
        <strain evidence="3 4">JB182</strain>
    </source>
</reference>
<dbReference type="GO" id="GO:0016853">
    <property type="term" value="F:isomerase activity"/>
    <property type="evidence" value="ECO:0007669"/>
    <property type="project" value="UniProtKB-KW"/>
</dbReference>
<proteinExistence type="inferred from homology"/>